<protein>
    <submittedName>
        <fullName evidence="3">PepSY domain-containing protein</fullName>
    </submittedName>
</protein>
<reference evidence="4" key="1">
    <citation type="journal article" date="2019" name="Int. J. Syst. Evol. Microbiol.">
        <title>The Global Catalogue of Microorganisms (GCM) 10K type strain sequencing project: providing services to taxonomists for standard genome sequencing and annotation.</title>
        <authorList>
            <consortium name="The Broad Institute Genomics Platform"/>
            <consortium name="The Broad Institute Genome Sequencing Center for Infectious Disease"/>
            <person name="Wu L."/>
            <person name="Ma J."/>
        </authorList>
    </citation>
    <scope>NUCLEOTIDE SEQUENCE [LARGE SCALE GENOMIC DNA]</scope>
    <source>
        <strain evidence="4">JCM 10671</strain>
    </source>
</reference>
<comment type="caution">
    <text evidence="3">The sequence shown here is derived from an EMBL/GenBank/DDBJ whole genome shotgun (WGS) entry which is preliminary data.</text>
</comment>
<keyword evidence="2" id="KW-1133">Transmembrane helix</keyword>
<evidence type="ECO:0000256" key="2">
    <source>
        <dbReference type="SAM" id="Phobius"/>
    </source>
</evidence>
<dbReference type="InterPro" id="IPR005625">
    <property type="entry name" value="PepSY-ass_TM"/>
</dbReference>
<dbReference type="PANTHER" id="PTHR34219">
    <property type="entry name" value="IRON-REGULATED INNER MEMBRANE PROTEIN-RELATED"/>
    <property type="match status" value="1"/>
</dbReference>
<keyword evidence="2" id="KW-0812">Transmembrane</keyword>
<feature type="region of interest" description="Disordered" evidence="1">
    <location>
        <begin position="270"/>
        <end position="307"/>
    </location>
</feature>
<evidence type="ECO:0000313" key="3">
    <source>
        <dbReference type="EMBL" id="GAA0637291.1"/>
    </source>
</evidence>
<accession>A0ABP3SFY4</accession>
<gene>
    <name evidence="3" type="ORF">GCM10009547_47100</name>
</gene>
<keyword evidence="4" id="KW-1185">Reference proteome</keyword>
<organism evidence="3 4">
    <name type="scientific">Sporichthya brevicatena</name>
    <dbReference type="NCBI Taxonomy" id="171442"/>
    <lineage>
        <taxon>Bacteria</taxon>
        <taxon>Bacillati</taxon>
        <taxon>Actinomycetota</taxon>
        <taxon>Actinomycetes</taxon>
        <taxon>Sporichthyales</taxon>
        <taxon>Sporichthyaceae</taxon>
        <taxon>Sporichthya</taxon>
    </lineage>
</organism>
<feature type="transmembrane region" description="Helical" evidence="2">
    <location>
        <begin position="34"/>
        <end position="62"/>
    </location>
</feature>
<feature type="compositionally biased region" description="Low complexity" evidence="1">
    <location>
        <begin position="277"/>
        <end position="291"/>
    </location>
</feature>
<keyword evidence="2" id="KW-0472">Membrane</keyword>
<proteinExistence type="predicted"/>
<feature type="transmembrane region" description="Helical" evidence="2">
    <location>
        <begin position="449"/>
        <end position="478"/>
    </location>
</feature>
<feature type="transmembrane region" description="Helical" evidence="2">
    <location>
        <begin position="407"/>
        <end position="429"/>
    </location>
</feature>
<dbReference type="RefSeq" id="WP_344609452.1">
    <property type="nucleotide sequence ID" value="NZ_BAAAHE010000052.1"/>
</dbReference>
<dbReference type="EMBL" id="BAAAHE010000052">
    <property type="protein sequence ID" value="GAA0637291.1"/>
    <property type="molecule type" value="Genomic_DNA"/>
</dbReference>
<evidence type="ECO:0000313" key="4">
    <source>
        <dbReference type="Proteomes" id="UP001500957"/>
    </source>
</evidence>
<feature type="region of interest" description="Disordered" evidence="1">
    <location>
        <begin position="1"/>
        <end position="28"/>
    </location>
</feature>
<dbReference type="PANTHER" id="PTHR34219:SF1">
    <property type="entry name" value="PEPSY DOMAIN-CONTAINING PROTEIN"/>
    <property type="match status" value="1"/>
</dbReference>
<dbReference type="Proteomes" id="UP001500957">
    <property type="component" value="Unassembled WGS sequence"/>
</dbReference>
<name>A0ABP3SFY4_9ACTN</name>
<sequence>MALDVAPARTPPPPVLPVGPGSGPRRRRPETTRLLVRLHFLSGFLAAPIILSLAVTGILFAWNPQIESALHGKTLSASSVDWAEPKPLSEQVEAARAEHPGWTVTAVTPAAPGVFEGRETTAVAMAPPGGTAGEFGHAPGAVSVYVDPVTGEVTGEIAEDTRPGEWLRNLHSSWRLGDNVAPLSELAASWLLVSILTGIYLKWPTIRRSFVRAFSFRGARTPYARANALHTTLGLWLTVALLSLVGTGLTWTNFAGSRVDDLRATFSSPGPSLDTTLPGGAALSAPTGAAAADEHAEHNGGSDVPSDAPTFAAAAVLPQIDTVARSAESAGLDGLVKYSPPTAEGKAWKAELRDTKWPLEPTTIAVDGSTGTVLDRVDWDEKPWMARATSIGIYFHQATLFGVWNQLFLTALSIGVIVLIVAGYRMWWIRRPRGTLGVPPKVSGPLWKAVPVPMMVVFGLLAYTLPTLAVSFLLYLVIERIWRSVRRGGAATHA</sequence>
<dbReference type="Pfam" id="PF03929">
    <property type="entry name" value="PepSY_TM"/>
    <property type="match status" value="1"/>
</dbReference>
<evidence type="ECO:0000256" key="1">
    <source>
        <dbReference type="SAM" id="MobiDB-lite"/>
    </source>
</evidence>